<dbReference type="RefSeq" id="XP_002669356.1">
    <property type="nucleotide sequence ID" value="XM_002669310.1"/>
</dbReference>
<dbReference type="EMBL" id="GG738928">
    <property type="protein sequence ID" value="EFC36612.1"/>
    <property type="molecule type" value="Genomic_DNA"/>
</dbReference>
<dbReference type="GO" id="GO:0016020">
    <property type="term" value="C:membrane"/>
    <property type="evidence" value="ECO:0007669"/>
    <property type="project" value="TreeGrafter"/>
</dbReference>
<dbReference type="GO" id="GO:0003955">
    <property type="term" value="F:NAD(P)H dehydrogenase (quinone) activity"/>
    <property type="evidence" value="ECO:0007669"/>
    <property type="project" value="InterPro"/>
</dbReference>
<dbReference type="InterPro" id="IPR029039">
    <property type="entry name" value="Flavoprotein-like_sf"/>
</dbReference>
<dbReference type="InterPro" id="IPR008254">
    <property type="entry name" value="Flavodoxin/NO_synth"/>
</dbReference>
<dbReference type="GO" id="GO:0010181">
    <property type="term" value="F:FMN binding"/>
    <property type="evidence" value="ECO:0007669"/>
    <property type="project" value="InterPro"/>
</dbReference>
<dbReference type="GeneID" id="8856569"/>
<accession>D2W2U7</accession>
<dbReference type="VEuPathDB" id="AmoebaDB:NAEGRDRAFT_54277"/>
<dbReference type="Proteomes" id="UP000006671">
    <property type="component" value="Unassembled WGS sequence"/>
</dbReference>
<dbReference type="InterPro" id="IPR005025">
    <property type="entry name" value="FMN_Rdtase-like_dom"/>
</dbReference>
<evidence type="ECO:0000313" key="4">
    <source>
        <dbReference type="EMBL" id="EFC36612.1"/>
    </source>
</evidence>
<dbReference type="Gene3D" id="3.40.50.360">
    <property type="match status" value="1"/>
</dbReference>
<feature type="compositionally biased region" description="Low complexity" evidence="2">
    <location>
        <begin position="230"/>
        <end position="249"/>
    </location>
</feature>
<dbReference type="SUPFAM" id="SSF52218">
    <property type="entry name" value="Flavoproteins"/>
    <property type="match status" value="1"/>
</dbReference>
<dbReference type="PROSITE" id="PS50902">
    <property type="entry name" value="FLAVODOXIN_LIKE"/>
    <property type="match status" value="1"/>
</dbReference>
<gene>
    <name evidence="4" type="ORF">NAEGRDRAFT_54277</name>
</gene>
<dbReference type="Pfam" id="PF03358">
    <property type="entry name" value="FMN_red"/>
    <property type="match status" value="1"/>
</dbReference>
<dbReference type="PANTHER" id="PTHR30546">
    <property type="entry name" value="FLAVODOXIN-RELATED PROTEIN WRBA-RELATED"/>
    <property type="match status" value="1"/>
</dbReference>
<evidence type="ECO:0000259" key="3">
    <source>
        <dbReference type="PROSITE" id="PS50902"/>
    </source>
</evidence>
<dbReference type="NCBIfam" id="TIGR01755">
    <property type="entry name" value="flav_wrbA"/>
    <property type="match status" value="1"/>
</dbReference>
<comment type="similarity">
    <text evidence="1">Belongs to the WrbA family.</text>
</comment>
<name>D2W2U7_NAEGR</name>
<proteinExistence type="inferred from homology"/>
<feature type="region of interest" description="Disordered" evidence="2">
    <location>
        <begin position="220"/>
        <end position="288"/>
    </location>
</feature>
<dbReference type="OMA" id="HGMPYIP"/>
<dbReference type="KEGG" id="ngr:NAEGRDRAFT_54277"/>
<evidence type="ECO:0000313" key="5">
    <source>
        <dbReference type="Proteomes" id="UP000006671"/>
    </source>
</evidence>
<sequence length="288" mass="30950">MVKVLILFYSTYTHIFKLAEAIAEGVSMVENAQVTLKRVPETLPKEVLEKMGALDAQKAMEHIPIASYDELPQYDAIIFGTPTRFGTMASQMKTFLDATGQIWTNGELIGKVGSFFTSSATQHGGQEVTALNSMIPLLHHGMIYAGVPFIPELMTIDQIEGGSCYGSGTIAGGAGERMLSAAEKEIAKAHGKHVTSIAKKIVEYSPLKMETKSEQVVLSTTSEQPIAKPTSNSTNNTVVSTSTAATTTVEPSKQAPVQEKSSTNTTNAKEQSAVKQEQKKESSCCLIL</sequence>
<evidence type="ECO:0000256" key="2">
    <source>
        <dbReference type="SAM" id="MobiDB-lite"/>
    </source>
</evidence>
<dbReference type="STRING" id="5762.D2W2U7"/>
<protein>
    <submittedName>
        <fullName evidence="4">Predicted protein</fullName>
    </submittedName>
</protein>
<dbReference type="FunCoup" id="D2W2U7">
    <property type="interactions" value="88"/>
</dbReference>
<dbReference type="InParanoid" id="D2W2U7"/>
<dbReference type="PANTHER" id="PTHR30546:SF23">
    <property type="entry name" value="FLAVOPROTEIN-LIKE PROTEIN YCP4-RELATED"/>
    <property type="match status" value="1"/>
</dbReference>
<feature type="domain" description="Flavodoxin-like" evidence="3">
    <location>
        <begin position="4"/>
        <end position="194"/>
    </location>
</feature>
<dbReference type="InterPro" id="IPR010089">
    <property type="entry name" value="Flavoprotein_WrbA-like"/>
</dbReference>
<dbReference type="NCBIfam" id="NF002999">
    <property type="entry name" value="PRK03767.1"/>
    <property type="match status" value="1"/>
</dbReference>
<dbReference type="OrthoDB" id="504689at2759"/>
<keyword evidence="5" id="KW-1185">Reference proteome</keyword>
<reference evidence="4 5" key="1">
    <citation type="journal article" date="2010" name="Cell">
        <title>The genome of Naegleria gruberi illuminates early eukaryotic versatility.</title>
        <authorList>
            <person name="Fritz-Laylin L.K."/>
            <person name="Prochnik S.E."/>
            <person name="Ginger M.L."/>
            <person name="Dacks J.B."/>
            <person name="Carpenter M.L."/>
            <person name="Field M.C."/>
            <person name="Kuo A."/>
            <person name="Paredez A."/>
            <person name="Chapman J."/>
            <person name="Pham J."/>
            <person name="Shu S."/>
            <person name="Neupane R."/>
            <person name="Cipriano M."/>
            <person name="Mancuso J."/>
            <person name="Tu H."/>
            <person name="Salamov A."/>
            <person name="Lindquist E."/>
            <person name="Shapiro H."/>
            <person name="Lucas S."/>
            <person name="Grigoriev I.V."/>
            <person name="Cande W.Z."/>
            <person name="Fulton C."/>
            <person name="Rokhsar D.S."/>
            <person name="Dawson S.C."/>
        </authorList>
    </citation>
    <scope>NUCLEOTIDE SEQUENCE [LARGE SCALE GENOMIC DNA]</scope>
    <source>
        <strain evidence="4 5">NEG-M</strain>
    </source>
</reference>
<organism evidence="5">
    <name type="scientific">Naegleria gruberi</name>
    <name type="common">Amoeba</name>
    <dbReference type="NCBI Taxonomy" id="5762"/>
    <lineage>
        <taxon>Eukaryota</taxon>
        <taxon>Discoba</taxon>
        <taxon>Heterolobosea</taxon>
        <taxon>Tetramitia</taxon>
        <taxon>Eutetramitia</taxon>
        <taxon>Vahlkampfiidae</taxon>
        <taxon>Naegleria</taxon>
    </lineage>
</organism>
<dbReference type="FunFam" id="3.40.50.360:FF:000001">
    <property type="entry name" value="NAD(P)H dehydrogenase (Quinone) FQR1-like"/>
    <property type="match status" value="1"/>
</dbReference>
<evidence type="ECO:0000256" key="1">
    <source>
        <dbReference type="ARBA" id="ARBA00006961"/>
    </source>
</evidence>
<dbReference type="eggNOG" id="KOG3135">
    <property type="taxonomic scope" value="Eukaryota"/>
</dbReference>
<feature type="compositionally biased region" description="Polar residues" evidence="2">
    <location>
        <begin position="259"/>
        <end position="275"/>
    </location>
</feature>
<dbReference type="AlphaFoldDB" id="D2W2U7"/>